<dbReference type="InterPro" id="IPR000727">
    <property type="entry name" value="T_SNARE_dom"/>
</dbReference>
<evidence type="ECO:0000256" key="2">
    <source>
        <dbReference type="ARBA" id="ARBA00022448"/>
    </source>
</evidence>
<dbReference type="GO" id="GO:0005794">
    <property type="term" value="C:Golgi apparatus"/>
    <property type="evidence" value="ECO:0007669"/>
    <property type="project" value="TreeGrafter"/>
</dbReference>
<dbReference type="EMBL" id="KL662167">
    <property type="protein sequence ID" value="KFM28365.1"/>
    <property type="molecule type" value="Genomic_DNA"/>
</dbReference>
<organism evidence="9 11">
    <name type="scientific">Auxenochlorella protothecoides</name>
    <name type="common">Green microalga</name>
    <name type="synonym">Chlorella protothecoides</name>
    <dbReference type="NCBI Taxonomy" id="3075"/>
    <lineage>
        <taxon>Eukaryota</taxon>
        <taxon>Viridiplantae</taxon>
        <taxon>Chlorophyta</taxon>
        <taxon>core chlorophytes</taxon>
        <taxon>Trebouxiophyceae</taxon>
        <taxon>Chlorellales</taxon>
        <taxon>Chlorellaceae</taxon>
        <taxon>Auxenochlorella</taxon>
    </lineage>
</organism>
<dbReference type="Proteomes" id="UP000028924">
    <property type="component" value="Unassembled WGS sequence"/>
</dbReference>
<keyword evidence="3 7" id="KW-0812">Transmembrane</keyword>
<gene>
    <name evidence="10" type="ORF">APUTEX25_003227</name>
    <name evidence="9" type="ORF">F751_3875</name>
</gene>
<sequence>MAEVYDQEVQLENLFKTLSDGFKKLDKLPEGSKRQSLLKELTAHMQEAKILIREFEREARLDGLSPEELAARRKQLVQELNGFIGLKKAYAHGHIPGRDELMQVGPSGLPTQDTSTVSDLMVSGRKAIKETDASLLRSERIVNDTVAVGAQTAETLQLQGQQLGKVLDDLDEIHFTMKKARQIMRDMAKSLATDTCITVLFVLVALGIVAVVVLRVLKSKGVIGKKTPPPPPPPGSAALAAAMPGPAWLVGPLAAALAMAMAL</sequence>
<evidence type="ECO:0000256" key="6">
    <source>
        <dbReference type="ARBA" id="ARBA00023136"/>
    </source>
</evidence>
<dbReference type="PROSITE" id="PS50192">
    <property type="entry name" value="T_SNARE"/>
    <property type="match status" value="1"/>
</dbReference>
<comment type="subcellular location">
    <subcellularLocation>
        <location evidence="1">Membrane</location>
        <topology evidence="1">Single-pass type IV membrane protein</topology>
    </subcellularLocation>
</comment>
<dbReference type="Proteomes" id="UP000279271">
    <property type="component" value="Unassembled WGS sequence"/>
</dbReference>
<dbReference type="GeneID" id="23615266"/>
<evidence type="ECO:0000313" key="12">
    <source>
        <dbReference type="Proteomes" id="UP000279271"/>
    </source>
</evidence>
<dbReference type="RefSeq" id="XP_011401379.1">
    <property type="nucleotide sequence ID" value="XM_011403077.1"/>
</dbReference>
<proteinExistence type="predicted"/>
<feature type="transmembrane region" description="Helical" evidence="7">
    <location>
        <begin position="191"/>
        <end position="217"/>
    </location>
</feature>
<reference evidence="10" key="4">
    <citation type="submission" date="2018-11" db="EMBL/GenBank/DDBJ databases">
        <title>Characterization of plant carbon substrate utilization by Auxenochlorella protothecoides.</title>
        <authorList>
            <person name="Vogler B.W."/>
            <person name="Starkenburg S.R."/>
            <person name="Sudasinghe N."/>
            <person name="Schambach J.Y."/>
            <person name="Rollin J.A."/>
            <person name="Pattathil S."/>
            <person name="Barry A.N."/>
        </authorList>
    </citation>
    <scope>NUCLEOTIDE SEQUENCE [LARGE SCALE GENOMIC DNA]</scope>
    <source>
        <strain evidence="10">UTEX 25</strain>
    </source>
</reference>
<keyword evidence="6 7" id="KW-0472">Membrane</keyword>
<dbReference type="GO" id="GO:0005484">
    <property type="term" value="F:SNAP receptor activity"/>
    <property type="evidence" value="ECO:0007669"/>
    <property type="project" value="InterPro"/>
</dbReference>
<dbReference type="PANTHER" id="PTHR21230">
    <property type="entry name" value="VESICLE TRANSPORT V-SNARE PROTEIN VTI1-RELATED"/>
    <property type="match status" value="1"/>
</dbReference>
<dbReference type="EMBL" id="QOKY01000196">
    <property type="protein sequence ID" value="RMZ53693.1"/>
    <property type="molecule type" value="Genomic_DNA"/>
</dbReference>
<reference evidence="9 11" key="1">
    <citation type="journal article" date="2014" name="BMC Genomics">
        <title>Oil accumulation mechanisms of the oleaginous microalga Chlorella protothecoides revealed through its genome, transcriptomes, and proteomes.</title>
        <authorList>
            <person name="Gao C."/>
            <person name="Wang Y."/>
            <person name="Shen Y."/>
            <person name="Yan D."/>
            <person name="He X."/>
            <person name="Dai J."/>
            <person name="Wu Q."/>
        </authorList>
    </citation>
    <scope>NUCLEOTIDE SEQUENCE [LARGE SCALE GENOMIC DNA]</scope>
    <source>
        <strain evidence="9 11">0710</strain>
    </source>
</reference>
<dbReference type="GO" id="GO:0031201">
    <property type="term" value="C:SNARE complex"/>
    <property type="evidence" value="ECO:0007669"/>
    <property type="project" value="InterPro"/>
</dbReference>
<dbReference type="GO" id="GO:0031902">
    <property type="term" value="C:late endosome membrane"/>
    <property type="evidence" value="ECO:0007669"/>
    <property type="project" value="TreeGrafter"/>
</dbReference>
<feature type="domain" description="T-SNARE coiled-coil homology" evidence="8">
    <location>
        <begin position="125"/>
        <end position="187"/>
    </location>
</feature>
<dbReference type="PANTHER" id="PTHR21230:SF79">
    <property type="entry name" value="T-SNARE COILED-COIL HOMOLOGY DOMAIN-CONTAINING PROTEIN"/>
    <property type="match status" value="1"/>
</dbReference>
<keyword evidence="4" id="KW-0653">Protein transport</keyword>
<dbReference type="GO" id="GO:0015031">
    <property type="term" value="P:protein transport"/>
    <property type="evidence" value="ECO:0007669"/>
    <property type="project" value="UniProtKB-KW"/>
</dbReference>
<dbReference type="OrthoDB" id="19261at2759"/>
<evidence type="ECO:0000313" key="9">
    <source>
        <dbReference type="EMBL" id="KFM28365.1"/>
    </source>
</evidence>
<name>A0A087SRL1_AUXPR</name>
<protein>
    <submittedName>
        <fullName evidence="9">Putative plant SNARE 12</fullName>
    </submittedName>
</protein>
<reference evidence="10" key="3">
    <citation type="submission" date="2018-10" db="EMBL/GenBank/DDBJ databases">
        <authorList>
            <person name="Hovde B."/>
            <person name="Zhang X."/>
        </authorList>
    </citation>
    <scope>NUCLEOTIDE SEQUENCE [LARGE SCALE GENOMIC DNA]</scope>
    <source>
        <strain evidence="10">UTEX 25</strain>
    </source>
</reference>
<evidence type="ECO:0000256" key="7">
    <source>
        <dbReference type="SAM" id="Phobius"/>
    </source>
</evidence>
<dbReference type="Pfam" id="PF12352">
    <property type="entry name" value="V-SNARE_C"/>
    <property type="match status" value="1"/>
</dbReference>
<keyword evidence="2" id="KW-0813">Transport</keyword>
<evidence type="ECO:0000256" key="1">
    <source>
        <dbReference type="ARBA" id="ARBA00004211"/>
    </source>
</evidence>
<dbReference type="KEGG" id="apro:F751_3875"/>
<dbReference type="GO" id="GO:0012507">
    <property type="term" value="C:ER to Golgi transport vesicle membrane"/>
    <property type="evidence" value="ECO:0007669"/>
    <property type="project" value="TreeGrafter"/>
</dbReference>
<dbReference type="GO" id="GO:0005789">
    <property type="term" value="C:endoplasmic reticulum membrane"/>
    <property type="evidence" value="ECO:0007669"/>
    <property type="project" value="TreeGrafter"/>
</dbReference>
<dbReference type="GO" id="GO:0006906">
    <property type="term" value="P:vesicle fusion"/>
    <property type="evidence" value="ECO:0007669"/>
    <property type="project" value="TreeGrafter"/>
</dbReference>
<keyword evidence="11" id="KW-1185">Reference proteome</keyword>
<keyword evidence="5 7" id="KW-1133">Transmembrane helix</keyword>
<evidence type="ECO:0000313" key="10">
    <source>
        <dbReference type="EMBL" id="RMZ53693.1"/>
    </source>
</evidence>
<dbReference type="Gene3D" id="1.20.5.110">
    <property type="match status" value="1"/>
</dbReference>
<reference evidence="12" key="2">
    <citation type="journal article" date="2018" name="Algal Res.">
        <title>Characterization of plant carbon substrate utilization by Auxenochlorella protothecoides.</title>
        <authorList>
            <person name="Vogler B.W."/>
            <person name="Starkenburg S.R."/>
            <person name="Sudasinghe N."/>
            <person name="Schambach J.Y."/>
            <person name="Rollin J.A."/>
            <person name="Pattathil S."/>
            <person name="Barry A.N."/>
        </authorList>
    </citation>
    <scope>NUCLEOTIDE SEQUENCE [LARGE SCALE GENOMIC DNA]</scope>
    <source>
        <strain evidence="12">UTEX 25</strain>
    </source>
</reference>
<evidence type="ECO:0000256" key="3">
    <source>
        <dbReference type="ARBA" id="ARBA00022692"/>
    </source>
</evidence>
<accession>A0A087SRL1</accession>
<dbReference type="AlphaFoldDB" id="A0A087SRL1"/>
<dbReference type="InterPro" id="IPR044766">
    <property type="entry name" value="NPSN/SNAP25-like_N_SNARE"/>
</dbReference>
<dbReference type="eggNOG" id="ENOG502S126">
    <property type="taxonomic scope" value="Eukaryota"/>
</dbReference>
<dbReference type="CDD" id="cd15861">
    <property type="entry name" value="SNARE_SNAP25N_23N_29N_SEC9N"/>
    <property type="match status" value="1"/>
</dbReference>
<feature type="transmembrane region" description="Helical" evidence="7">
    <location>
        <begin position="237"/>
        <end position="262"/>
    </location>
</feature>
<evidence type="ECO:0000259" key="8">
    <source>
        <dbReference type="PROSITE" id="PS50192"/>
    </source>
</evidence>
<evidence type="ECO:0000256" key="4">
    <source>
        <dbReference type="ARBA" id="ARBA00022927"/>
    </source>
</evidence>
<dbReference type="SUPFAM" id="SSF58038">
    <property type="entry name" value="SNARE fusion complex"/>
    <property type="match status" value="1"/>
</dbReference>
<dbReference type="GO" id="GO:0000149">
    <property type="term" value="F:SNARE binding"/>
    <property type="evidence" value="ECO:0007669"/>
    <property type="project" value="TreeGrafter"/>
</dbReference>
<evidence type="ECO:0000256" key="5">
    <source>
        <dbReference type="ARBA" id="ARBA00022989"/>
    </source>
</evidence>
<evidence type="ECO:0000313" key="11">
    <source>
        <dbReference type="Proteomes" id="UP000028924"/>
    </source>
</evidence>